<reference evidence="2" key="1">
    <citation type="submission" date="2019-08" db="EMBL/GenBank/DDBJ databases">
        <authorList>
            <person name="Kucharzyk K."/>
            <person name="Murdoch R.W."/>
            <person name="Higgins S."/>
            <person name="Loffler F."/>
        </authorList>
    </citation>
    <scope>NUCLEOTIDE SEQUENCE</scope>
</reference>
<gene>
    <name evidence="2" type="ORF">SDC9_86659</name>
</gene>
<organism evidence="2">
    <name type="scientific">bioreactor metagenome</name>
    <dbReference type="NCBI Taxonomy" id="1076179"/>
    <lineage>
        <taxon>unclassified sequences</taxon>
        <taxon>metagenomes</taxon>
        <taxon>ecological metagenomes</taxon>
    </lineage>
</organism>
<evidence type="ECO:0000259" key="1">
    <source>
        <dbReference type="PROSITE" id="PS51272"/>
    </source>
</evidence>
<sequence length="398" mass="43294">MSNEKIFSLAMTMAMGISATAFAANPFSDVPQGHWAYASINKLAAAGVVDGYSDGTFKGKNLMTRYEMAQIVAKAYAKGAIKSDDKLMAEFADELDNLGVRVAKLEKKSDNIKITGEVRALYEDVDGADKQYVPELRTRLWINGEINESWSYTGMLENTQTLNTNSQESKTEFKRAFVNGRLGGLDVVGGRYDLVVGDGNVFDDDMDGIGTSFGEKVKVELNYGKPNSGDDTDTNVEMFTGRVSGEVGKLGLNGAYYTFNDKNADTDYNIWTAGAKYNLGEVSVGGEYLKGSEKNAAGKDDGYVVSLEYKGAEPAEKGSYGLWGRYFNQANTTYYAHTTDGVHDSFDNNAAGGFKGYGVGVNYAVAKNIVTTVQYFDLDAKIGDGNNKTVWTDVTFNF</sequence>
<name>A0A644ZJJ7_9ZZZZ</name>
<comment type="caution">
    <text evidence="2">The sequence shown here is derived from an EMBL/GenBank/DDBJ whole genome shotgun (WGS) entry which is preliminary data.</text>
</comment>
<dbReference type="InterPro" id="IPR001119">
    <property type="entry name" value="SLH_dom"/>
</dbReference>
<dbReference type="EMBL" id="VSSQ01008850">
    <property type="protein sequence ID" value="MPM40021.1"/>
    <property type="molecule type" value="Genomic_DNA"/>
</dbReference>
<accession>A0A644ZJJ7</accession>
<dbReference type="Gene3D" id="2.40.160.10">
    <property type="entry name" value="Porin"/>
    <property type="match status" value="1"/>
</dbReference>
<dbReference type="PROSITE" id="PS51272">
    <property type="entry name" value="SLH"/>
    <property type="match status" value="1"/>
</dbReference>
<dbReference type="PANTHER" id="PTHR43308">
    <property type="entry name" value="OUTER MEMBRANE PROTEIN ALPHA-RELATED"/>
    <property type="match status" value="1"/>
</dbReference>
<feature type="domain" description="SLH" evidence="1">
    <location>
        <begin position="23"/>
        <end position="86"/>
    </location>
</feature>
<dbReference type="AlphaFoldDB" id="A0A644ZJJ7"/>
<dbReference type="PANTHER" id="PTHR43308:SF5">
    <property type="entry name" value="S-LAYER PROTEIN _ PEPTIDOGLYCAN ENDO-BETA-N-ACETYLGLUCOSAMINIDASE"/>
    <property type="match status" value="1"/>
</dbReference>
<evidence type="ECO:0000313" key="2">
    <source>
        <dbReference type="EMBL" id="MPM40021.1"/>
    </source>
</evidence>
<dbReference type="Pfam" id="PF00395">
    <property type="entry name" value="SLH"/>
    <property type="match status" value="1"/>
</dbReference>
<dbReference type="InterPro" id="IPR023614">
    <property type="entry name" value="Porin_dom_sf"/>
</dbReference>
<protein>
    <recommendedName>
        <fullName evidence="1">SLH domain-containing protein</fullName>
    </recommendedName>
</protein>
<dbReference type="InterPro" id="IPR051465">
    <property type="entry name" value="Cell_Envelope_Struct_Comp"/>
</dbReference>
<proteinExistence type="predicted"/>
<dbReference type="SUPFAM" id="SSF56935">
    <property type="entry name" value="Porins"/>
    <property type="match status" value="1"/>
</dbReference>